<keyword evidence="4" id="KW-1185">Reference proteome</keyword>
<evidence type="ECO:0000313" key="3">
    <source>
        <dbReference type="Ensembl" id="ENSSFAP00005045620.1"/>
    </source>
</evidence>
<proteinExistence type="predicted"/>
<feature type="region of interest" description="Disordered" evidence="1">
    <location>
        <begin position="1"/>
        <end position="109"/>
    </location>
</feature>
<dbReference type="InterPro" id="IPR029341">
    <property type="entry name" value="FAM21/CAPZIP"/>
</dbReference>
<feature type="compositionally biased region" description="Basic residues" evidence="1">
    <location>
        <begin position="199"/>
        <end position="216"/>
    </location>
</feature>
<organism evidence="3 4">
    <name type="scientific">Salarias fasciatus</name>
    <name type="common">Jewelled blenny</name>
    <name type="synonym">Blennius fasciatus</name>
    <dbReference type="NCBI Taxonomy" id="181472"/>
    <lineage>
        <taxon>Eukaryota</taxon>
        <taxon>Metazoa</taxon>
        <taxon>Chordata</taxon>
        <taxon>Craniata</taxon>
        <taxon>Vertebrata</taxon>
        <taxon>Euteleostomi</taxon>
        <taxon>Actinopterygii</taxon>
        <taxon>Neopterygii</taxon>
        <taxon>Teleostei</taxon>
        <taxon>Neoteleostei</taxon>
        <taxon>Acanthomorphata</taxon>
        <taxon>Ovalentaria</taxon>
        <taxon>Blenniimorphae</taxon>
        <taxon>Blenniiformes</taxon>
        <taxon>Blennioidei</taxon>
        <taxon>Blenniidae</taxon>
        <taxon>Salariinae</taxon>
        <taxon>Salarias</taxon>
    </lineage>
</organism>
<dbReference type="Proteomes" id="UP000472267">
    <property type="component" value="Chromosome 14"/>
</dbReference>
<feature type="compositionally biased region" description="Basic and acidic residues" evidence="1">
    <location>
        <begin position="285"/>
        <end position="319"/>
    </location>
</feature>
<feature type="domain" description="FAM21/CAPZIP" evidence="2">
    <location>
        <begin position="112"/>
        <end position="222"/>
    </location>
</feature>
<evidence type="ECO:0000313" key="4">
    <source>
        <dbReference type="Proteomes" id="UP000472267"/>
    </source>
</evidence>
<accession>A0A672IXY9</accession>
<evidence type="ECO:0000256" key="1">
    <source>
        <dbReference type="SAM" id="MobiDB-lite"/>
    </source>
</evidence>
<sequence length="319" mass="35126">MFPHAQSGTVCCWRPTHTHTNTHTHTLTEEEEEEEEQGRKISGAFPRMEDSPSKPSVAELAGRFKGHILPTPNSNEELPFRRRPPCSLKLRNQTDNNEESDKSTVFPAPSKLKMKNSAIIEKLQANLALSPTALLPSPKSPEVKLQPAPPSPTTPRSPLSPLTPLSPGQQPSHLSSEEEEPSGFDGPPDGALLPSINKTRARLSFKRRPPTRQHRRSAGEEAGAFGGGLSQSELCSPEENGDKDRDSEEEEEEEAEGRQLDGLEAGECQDVNCDEADAEAAEDQGDLRQEADGSKEEKLKPAGHGEQEEREEEREHDRM</sequence>
<feature type="compositionally biased region" description="Acidic residues" evidence="1">
    <location>
        <begin position="272"/>
        <end position="284"/>
    </location>
</feature>
<evidence type="ECO:0000259" key="2">
    <source>
        <dbReference type="Pfam" id="PF15255"/>
    </source>
</evidence>
<feature type="region of interest" description="Disordered" evidence="1">
    <location>
        <begin position="133"/>
        <end position="319"/>
    </location>
</feature>
<name>A0A672IXY9_SALFA</name>
<feature type="compositionally biased region" description="Low complexity" evidence="1">
    <location>
        <begin position="156"/>
        <end position="174"/>
    </location>
</feature>
<dbReference type="AlphaFoldDB" id="A0A672IXY9"/>
<dbReference type="Ensembl" id="ENSSFAT00005047197.1">
    <property type="protein sequence ID" value="ENSSFAP00005045620.1"/>
    <property type="gene ID" value="ENSSFAG00005022321.1"/>
</dbReference>
<reference evidence="3" key="2">
    <citation type="submission" date="2025-08" db="UniProtKB">
        <authorList>
            <consortium name="Ensembl"/>
        </authorList>
    </citation>
    <scope>IDENTIFICATION</scope>
</reference>
<dbReference type="OMA" id="KLKGHIM"/>
<dbReference type="Pfam" id="PF15255">
    <property type="entry name" value="CAP-ZIP_m"/>
    <property type="match status" value="1"/>
</dbReference>
<dbReference type="InParanoid" id="A0A672IXY9"/>
<gene>
    <name evidence="3" type="primary">zgc:153184</name>
</gene>
<protein>
    <submittedName>
        <fullName evidence="3">CapZ-interacting protein-like</fullName>
    </submittedName>
</protein>
<reference evidence="3" key="1">
    <citation type="submission" date="2019-06" db="EMBL/GenBank/DDBJ databases">
        <authorList>
            <consortium name="Wellcome Sanger Institute Data Sharing"/>
        </authorList>
    </citation>
    <scope>NUCLEOTIDE SEQUENCE [LARGE SCALE GENOMIC DNA]</scope>
</reference>
<reference evidence="3" key="3">
    <citation type="submission" date="2025-09" db="UniProtKB">
        <authorList>
            <consortium name="Ensembl"/>
        </authorList>
    </citation>
    <scope>IDENTIFICATION</scope>
</reference>